<evidence type="ECO:0000313" key="2">
    <source>
        <dbReference type="Proteomes" id="UP000193067"/>
    </source>
</evidence>
<evidence type="ECO:0000313" key="1">
    <source>
        <dbReference type="EMBL" id="OSC96952.1"/>
    </source>
</evidence>
<dbReference type="InterPro" id="IPR032675">
    <property type="entry name" value="LRR_dom_sf"/>
</dbReference>
<organism evidence="1 2">
    <name type="scientific">Trametes coccinea (strain BRFM310)</name>
    <name type="common">Pycnoporus coccineus</name>
    <dbReference type="NCBI Taxonomy" id="1353009"/>
    <lineage>
        <taxon>Eukaryota</taxon>
        <taxon>Fungi</taxon>
        <taxon>Dikarya</taxon>
        <taxon>Basidiomycota</taxon>
        <taxon>Agaricomycotina</taxon>
        <taxon>Agaricomycetes</taxon>
        <taxon>Polyporales</taxon>
        <taxon>Polyporaceae</taxon>
        <taxon>Trametes</taxon>
    </lineage>
</organism>
<proteinExistence type="predicted"/>
<dbReference type="AlphaFoldDB" id="A0A1Y2I8X1"/>
<accession>A0A1Y2I8X1</accession>
<dbReference type="OrthoDB" id="2740834at2759"/>
<dbReference type="EMBL" id="KZ084161">
    <property type="protein sequence ID" value="OSC96952.1"/>
    <property type="molecule type" value="Genomic_DNA"/>
</dbReference>
<sequence length="240" mass="27890">MIPWPELESLTLSWIDPREQLFAHLPATLRELRLRVWPRHYYLYLRPTWAKFREGGQPAAPSWAFDLPSPLSLMRVIQQCRIPTLECLDLEYEVAEDHIPMLRSIAQSFPKLQSLHLYPYRSEDDLSEVPSERMSEALSPLQSLQTLRLFLDIFHLHGYSPLPRGRNISSEVDKLLNTALHHFSGRLSCSLTSLHILLVSDLNYTWHEYRVARDPTGSPLVYMCDIYRPTHNVIGIADCE</sequence>
<protein>
    <recommendedName>
        <fullName evidence="3">F-box domain-containing protein</fullName>
    </recommendedName>
</protein>
<dbReference type="Gene3D" id="3.80.10.10">
    <property type="entry name" value="Ribonuclease Inhibitor"/>
    <property type="match status" value="1"/>
</dbReference>
<dbReference type="Proteomes" id="UP000193067">
    <property type="component" value="Unassembled WGS sequence"/>
</dbReference>
<dbReference type="STRING" id="1353009.A0A1Y2I8X1"/>
<keyword evidence="2" id="KW-1185">Reference proteome</keyword>
<evidence type="ECO:0008006" key="3">
    <source>
        <dbReference type="Google" id="ProtNLM"/>
    </source>
</evidence>
<reference evidence="1 2" key="1">
    <citation type="journal article" date="2015" name="Biotechnol. Biofuels">
        <title>Enhanced degradation of softwood versus hardwood by the white-rot fungus Pycnoporus coccineus.</title>
        <authorList>
            <person name="Couturier M."/>
            <person name="Navarro D."/>
            <person name="Chevret D."/>
            <person name="Henrissat B."/>
            <person name="Piumi F."/>
            <person name="Ruiz-Duenas F.J."/>
            <person name="Martinez A.T."/>
            <person name="Grigoriev I.V."/>
            <person name="Riley R."/>
            <person name="Lipzen A."/>
            <person name="Berrin J.G."/>
            <person name="Master E.R."/>
            <person name="Rosso M.N."/>
        </authorList>
    </citation>
    <scope>NUCLEOTIDE SEQUENCE [LARGE SCALE GENOMIC DNA]</scope>
    <source>
        <strain evidence="1 2">BRFM310</strain>
    </source>
</reference>
<name>A0A1Y2I8X1_TRAC3</name>
<gene>
    <name evidence="1" type="ORF">PYCCODRAFT_1209424</name>
</gene>
<dbReference type="SUPFAM" id="SSF52047">
    <property type="entry name" value="RNI-like"/>
    <property type="match status" value="1"/>
</dbReference>